<evidence type="ECO:0000256" key="6">
    <source>
        <dbReference type="ARBA" id="ARBA00023285"/>
    </source>
</evidence>
<keyword evidence="4" id="KW-0808">Transferase</keyword>
<organism evidence="8 9">
    <name type="scientific">Blautia parvula</name>
    <dbReference type="NCBI Taxonomy" id="2877527"/>
    <lineage>
        <taxon>Bacteria</taxon>
        <taxon>Bacillati</taxon>
        <taxon>Bacillota</taxon>
        <taxon>Clostridia</taxon>
        <taxon>Lachnospirales</taxon>
        <taxon>Lachnospiraceae</taxon>
        <taxon>Blautia</taxon>
    </lineage>
</organism>
<sequence>MILIGEKINGAIPSVGNAIANRDEAWIIDLVQRQEAAGADYLDVCAGTTPELEYDTLCWLIDVVQSVANKPICIDSPDPHMLLRVFPKLTKPGLVNSISMEGEKCDVLLPLLKENPEWGVVALCCDPKGIAEKAEDKFALAVQLVEKAAAYGITPDRIHIDPLVLALSAVDNSALEFCKAIRMIKEKYPSINVTAALSNISYGMPARKVVNISFLVMAIESGLDSMIADPLNRDSMGVMYATEALMQKDKYCRKYNKAYRKGIFGVKKTK</sequence>
<evidence type="ECO:0000256" key="1">
    <source>
        <dbReference type="ARBA" id="ARBA00010398"/>
    </source>
</evidence>
<name>A0ABQ0BRZ8_9FIRM</name>
<gene>
    <name evidence="8" type="ORF">K340107D12_21010</name>
</gene>
<dbReference type="InterPro" id="IPR000489">
    <property type="entry name" value="Pterin-binding_dom"/>
</dbReference>
<keyword evidence="3" id="KW-0846">Cobalamin</keyword>
<comment type="caution">
    <text evidence="8">The sequence shown here is derived from an EMBL/GenBank/DDBJ whole genome shotgun (WGS) entry which is preliminary data.</text>
</comment>
<evidence type="ECO:0000256" key="2">
    <source>
        <dbReference type="ARBA" id="ARBA00022603"/>
    </source>
</evidence>
<dbReference type="PANTHER" id="PTHR45833">
    <property type="entry name" value="METHIONINE SYNTHASE"/>
    <property type="match status" value="1"/>
</dbReference>
<dbReference type="PANTHER" id="PTHR45833:SF1">
    <property type="entry name" value="METHIONINE SYNTHASE"/>
    <property type="match status" value="1"/>
</dbReference>
<evidence type="ECO:0000313" key="8">
    <source>
        <dbReference type="EMBL" id="GAA6499285.1"/>
    </source>
</evidence>
<protein>
    <submittedName>
        <fullName evidence="8">Methyltetrahydrofolate cobalamin methyltransferase</fullName>
    </submittedName>
</protein>
<dbReference type="Pfam" id="PF00809">
    <property type="entry name" value="Pterin_bind"/>
    <property type="match status" value="1"/>
</dbReference>
<dbReference type="NCBIfam" id="NF005719">
    <property type="entry name" value="PRK07535.1"/>
    <property type="match status" value="1"/>
</dbReference>
<dbReference type="EMBL" id="BAABZQ010000001">
    <property type="protein sequence ID" value="GAA6499285.1"/>
    <property type="molecule type" value="Genomic_DNA"/>
</dbReference>
<keyword evidence="5" id="KW-0479">Metal-binding</keyword>
<comment type="similarity">
    <text evidence="1">Belongs to the vitamin-B12 dependent methionine synthase family.</text>
</comment>
<dbReference type="InterPro" id="IPR050554">
    <property type="entry name" value="Met_Synthase/Corrinoid"/>
</dbReference>
<evidence type="ECO:0000259" key="7">
    <source>
        <dbReference type="PROSITE" id="PS50972"/>
    </source>
</evidence>
<dbReference type="RefSeq" id="WP_103732223.1">
    <property type="nucleotide sequence ID" value="NZ_AP031413.1"/>
</dbReference>
<keyword evidence="9" id="KW-1185">Reference proteome</keyword>
<evidence type="ECO:0000256" key="4">
    <source>
        <dbReference type="ARBA" id="ARBA00022679"/>
    </source>
</evidence>
<accession>A0ABQ0BRZ8</accession>
<dbReference type="GO" id="GO:0032259">
    <property type="term" value="P:methylation"/>
    <property type="evidence" value="ECO:0007669"/>
    <property type="project" value="UniProtKB-KW"/>
</dbReference>
<reference evidence="8 9" key="1">
    <citation type="submission" date="2024-04" db="EMBL/GenBank/DDBJ databases">
        <title>Defined microbial consortia suppress multidrug-resistant proinflammatory Enterobacteriaceae via ecological control.</title>
        <authorList>
            <person name="Furuichi M."/>
            <person name="Kawaguchi T."/>
            <person name="Pust M."/>
            <person name="Yasuma K."/>
            <person name="Plichta D."/>
            <person name="Hasegawa N."/>
            <person name="Ohya T."/>
            <person name="Bhattarai S."/>
            <person name="Sasajima S."/>
            <person name="Aoto Y."/>
            <person name="Tuganbaev T."/>
            <person name="Yaginuma M."/>
            <person name="Ueda M."/>
            <person name="Okahashi N."/>
            <person name="Amafuji K."/>
            <person name="Kiridooshi Y."/>
            <person name="Sugita K."/>
            <person name="Strazar M."/>
            <person name="Skelly A."/>
            <person name="Suda W."/>
            <person name="Hattori M."/>
            <person name="Nakamoto N."/>
            <person name="Caballero S."/>
            <person name="Norman J."/>
            <person name="Olle B."/>
            <person name="Tanoue T."/>
            <person name="Arita M."/>
            <person name="Bucci V."/>
            <person name="Atarashi K."/>
            <person name="Xavier R."/>
            <person name="Honda K."/>
        </authorList>
    </citation>
    <scope>NUCLEOTIDE SEQUENCE [LARGE SCALE GENOMIC DNA]</scope>
    <source>
        <strain evidence="9">k34-0107-D12</strain>
    </source>
</reference>
<evidence type="ECO:0000256" key="5">
    <source>
        <dbReference type="ARBA" id="ARBA00022723"/>
    </source>
</evidence>
<dbReference type="GO" id="GO:0008168">
    <property type="term" value="F:methyltransferase activity"/>
    <property type="evidence" value="ECO:0007669"/>
    <property type="project" value="UniProtKB-KW"/>
</dbReference>
<dbReference type="Proteomes" id="UP001600941">
    <property type="component" value="Unassembled WGS sequence"/>
</dbReference>
<dbReference type="PROSITE" id="PS50972">
    <property type="entry name" value="PTERIN_BINDING"/>
    <property type="match status" value="1"/>
</dbReference>
<proteinExistence type="inferred from homology"/>
<dbReference type="InterPro" id="IPR011005">
    <property type="entry name" value="Dihydropteroate_synth-like_sf"/>
</dbReference>
<evidence type="ECO:0000313" key="9">
    <source>
        <dbReference type="Proteomes" id="UP001600941"/>
    </source>
</evidence>
<keyword evidence="6" id="KW-0170">Cobalt</keyword>
<feature type="domain" description="Pterin-binding" evidence="7">
    <location>
        <begin position="1"/>
        <end position="246"/>
    </location>
</feature>
<dbReference type="SUPFAM" id="SSF51717">
    <property type="entry name" value="Dihydropteroate synthetase-like"/>
    <property type="match status" value="1"/>
</dbReference>
<keyword evidence="2 8" id="KW-0489">Methyltransferase</keyword>
<evidence type="ECO:0000256" key="3">
    <source>
        <dbReference type="ARBA" id="ARBA00022628"/>
    </source>
</evidence>
<dbReference type="Gene3D" id="3.20.20.20">
    <property type="entry name" value="Dihydropteroate synthase-like"/>
    <property type="match status" value="1"/>
</dbReference>